<name>A0A1M7JV89_9BACT</name>
<keyword evidence="3" id="KW-1185">Reference proteome</keyword>
<evidence type="ECO:0000313" key="3">
    <source>
        <dbReference type="Proteomes" id="UP000184420"/>
    </source>
</evidence>
<sequence length="1500" mass="167266">MSNCHCHTEVTRDGSGQLNRFLAALDPSYAAVDGRSIEDLLLFAQKLAEQLRFYDVPAAENTIDSPGAKPSWVEFFRRDMAVLAAAVSTSKPESVKATYDQLRASVDKIPDLNNYEALFKPIVSIMVLLDEWYTLAIPGNPLQTDLHLLIQSTLSEQVKKLIAYAEGYRTVDVKKNITIDFTDIENDDLWKVNDPIDADNSIYDGDTPEDMIRNASLYIDEIFLSFYGGLLQLVNNGEAYMQFALKEFPSHQPHMGLFIAFLQLFRLAQQQANGITGRMLDFYYRDVLHLEEKPSVPDRAHVIFELARDVVSYAVEPGTPLSAGKDAGGKEQTYFTTDGLVVNQAKVKELKTIYIDKDPDEGEEGNKTIRTIYSRPIANSLDGQGAKFLDKYPHWPTFGQGPTVVQRYSERICRLLDQPVPEEYRNDKTSIGFAVASPQLLLEGGRRFLILRFNGLSKLIEPENRVPSMQPFKLYFSGEKEWLEVAIKDTYGLPAVYEALINTGVFPDSTPEYPAYCPYKTATGDYCLLVNIPLQAPGVVGFKKEVYKDYAFNTTFPVMRIMLDPELNLSASDYREMVADSFSIEVRVGSLRNQVNYDPKEFSGPYFDGLKKLIIQNDYGIQASNKPFDPFTLYPVRGKSFYLGSEEVFNKELDALGVNVERTGDQAGLSTNADVAVNILQDRQWRRLSTQEDRTDGSFNQQELSHDILQVYTTEYDNGTPEQLSFYRDPILPVTTWDTNTIKGFLKITNIYDPSTGGGEFPPPPPPPQEIAALLEINQVSVSYVSRQLSLERGIDQFFHVYPFGVAEIELLDKQFNTNGVSTNYNDSGNYLAKAILRRGKSLEDPIDADETLLPQFTYTDPFSMALDEEGGKVNNAKYLAGGNLSVNPKRNDLIMAELMLHATGLSNSNRLNQYSGLWQEEGMLFIGLENVTPLQTLSLLFEFADGTAEDDETDPPQINWSYLINNEWRPLPGECLVSDGTYGFQTTGIIKIDVPEDITHASTIITSGLSWFCASVTSNANCFPHLINVVAQATEVTFKDQDNDQRHFDAALPAGSISKLAVKVAEISKVEQPFASYDGKHKEVGKEFYTRVSERLRHKGRAITSWDYEHLVLNRYPSIYKVKTIPHTDPDCICWHSPVATNPNGEPLCCPPQKAPGHVLLVPLANLKNRTAINPLQPKTSRRTLLEIEQYLQQRTSPFVKVRARNPLYEQVMVAFRVQFTDGTDKGYFLKKLNDEIVRFLTPWAFDEDAVPVFGQKIYASAIINFIEERPYVDFIADFAMFVCKKDCCEADTRIRGEREEKDSDLGEKLMKAENCDDVEAAMLAQTNFTGVVVAIPSTPRSILVSVPKHIIIPYKAAPVLSPCEQRNRPAPAAILNVVAAEDVSRYKATAPDTNTVTANVSKEPVKATAATFTVAPKAANDLTKEIPKENVTTPAANVAANISRESLTDKSAALSTGTAPAEKADATAKATDDPAAARPAAKVKAKKATTSPRKKPKQ</sequence>
<proteinExistence type="predicted"/>
<evidence type="ECO:0000313" key="2">
    <source>
        <dbReference type="EMBL" id="SHM56845.1"/>
    </source>
</evidence>
<dbReference type="STRING" id="1419482.SAMN05444266_10933"/>
<dbReference type="RefSeq" id="WP_073085411.1">
    <property type="nucleotide sequence ID" value="NZ_FRBL01000009.1"/>
</dbReference>
<organism evidence="2 3">
    <name type="scientific">Chitinophaga jiangningensis</name>
    <dbReference type="NCBI Taxonomy" id="1419482"/>
    <lineage>
        <taxon>Bacteria</taxon>
        <taxon>Pseudomonadati</taxon>
        <taxon>Bacteroidota</taxon>
        <taxon>Chitinophagia</taxon>
        <taxon>Chitinophagales</taxon>
        <taxon>Chitinophagaceae</taxon>
        <taxon>Chitinophaga</taxon>
    </lineage>
</organism>
<feature type="region of interest" description="Disordered" evidence="1">
    <location>
        <begin position="1451"/>
        <end position="1500"/>
    </location>
</feature>
<evidence type="ECO:0000256" key="1">
    <source>
        <dbReference type="SAM" id="MobiDB-lite"/>
    </source>
</evidence>
<accession>A0A1M7JV89</accession>
<dbReference type="OrthoDB" id="9762853at2"/>
<feature type="compositionally biased region" description="Basic residues" evidence="1">
    <location>
        <begin position="1483"/>
        <end position="1500"/>
    </location>
</feature>
<dbReference type="EMBL" id="FRBL01000009">
    <property type="protein sequence ID" value="SHM56845.1"/>
    <property type="molecule type" value="Genomic_DNA"/>
</dbReference>
<feature type="compositionally biased region" description="Basic and acidic residues" evidence="1">
    <location>
        <begin position="1464"/>
        <end position="1474"/>
    </location>
</feature>
<protein>
    <recommendedName>
        <fullName evidence="4">Baseplate J-like protein</fullName>
    </recommendedName>
</protein>
<evidence type="ECO:0008006" key="4">
    <source>
        <dbReference type="Google" id="ProtNLM"/>
    </source>
</evidence>
<reference evidence="2 3" key="1">
    <citation type="submission" date="2016-11" db="EMBL/GenBank/DDBJ databases">
        <authorList>
            <person name="Jaros S."/>
            <person name="Januszkiewicz K."/>
            <person name="Wedrychowicz H."/>
        </authorList>
    </citation>
    <scope>NUCLEOTIDE SEQUENCE [LARGE SCALE GENOMIC DNA]</scope>
    <source>
        <strain evidence="2 3">DSM 27406</strain>
    </source>
</reference>
<gene>
    <name evidence="2" type="ORF">SAMN05444266_10933</name>
</gene>
<dbReference type="Proteomes" id="UP000184420">
    <property type="component" value="Unassembled WGS sequence"/>
</dbReference>